<dbReference type="InterPro" id="IPR027417">
    <property type="entry name" value="P-loop_NTPase"/>
</dbReference>
<evidence type="ECO:0000256" key="7">
    <source>
        <dbReference type="ARBA" id="ARBA00022777"/>
    </source>
</evidence>
<dbReference type="PANTHER" id="PTHR23117">
    <property type="entry name" value="GUANYLATE KINASE-RELATED"/>
    <property type="match status" value="1"/>
</dbReference>
<dbReference type="Proteomes" id="UP000243077">
    <property type="component" value="Chromosome"/>
</dbReference>
<dbReference type="RefSeq" id="WP_158665551.1">
    <property type="nucleotide sequence ID" value="NZ_CP026923.1"/>
</dbReference>
<gene>
    <name evidence="11" type="primary">gmk</name>
    <name evidence="14" type="ORF">C3B54_111096</name>
</gene>
<dbReference type="SMART" id="SM00072">
    <property type="entry name" value="GuKc"/>
    <property type="match status" value="1"/>
</dbReference>
<keyword evidence="5 11" id="KW-0808">Transferase</keyword>
<dbReference type="FunFam" id="3.30.63.10:FF:000002">
    <property type="entry name" value="Guanylate kinase 1"/>
    <property type="match status" value="1"/>
</dbReference>
<dbReference type="InterPro" id="IPR055201">
    <property type="entry name" value="IHF-like_H2TH"/>
</dbReference>
<comment type="similarity">
    <text evidence="2 11">Belongs to the guanylate kinase family.</text>
</comment>
<dbReference type="SUPFAM" id="SSF52540">
    <property type="entry name" value="P-loop containing nucleoside triphosphate hydrolases"/>
    <property type="match status" value="1"/>
</dbReference>
<sequence length="318" mass="34972">MSTPEPLDGSTPTSTSPPDRSGFDAGAQSAKSSALRKRRAQIKEELSQLQRDFVDTFDRAKDSDNPALSGLRVDWFLRALPGVGPTKTTKILERLGINPRATIGGLRINQRTAFRRELVELTKNLQPRRTIGRLVVIAGPTAVGKNTVISEILKARPEIEMSVSATTRPPRPGEVDGVDYYFVPDEQFDALVESGELMEWAVVHGTHRYGTPRGPVLRQQRAGKTVLLEIDIQGARQLRDGGEEALFIFIAPPSFDALAERLESRGTEDSDERQRRLATAVEELGARGEFDHVVVNDVVQDAAQDIVDLLEATTPRGD</sequence>
<dbReference type="InterPro" id="IPR008145">
    <property type="entry name" value="GK/Ca_channel_bsu"/>
</dbReference>
<dbReference type="PANTHER" id="PTHR23117:SF13">
    <property type="entry name" value="GUANYLATE KINASE"/>
    <property type="match status" value="1"/>
</dbReference>
<comment type="function">
    <text evidence="1 11">Essential for recycling GMP and indirectly, cGMP.</text>
</comment>
<evidence type="ECO:0000256" key="3">
    <source>
        <dbReference type="ARBA" id="ARBA00012961"/>
    </source>
</evidence>
<dbReference type="KEGG" id="psai:C3B54_111096"/>
<evidence type="ECO:0000256" key="11">
    <source>
        <dbReference type="HAMAP-Rule" id="MF_00328"/>
    </source>
</evidence>
<keyword evidence="7 11" id="KW-0418">Kinase</keyword>
<keyword evidence="8 11" id="KW-0067">ATP-binding</keyword>
<keyword evidence="15" id="KW-1185">Reference proteome</keyword>
<dbReference type="GO" id="GO:0004385">
    <property type="term" value="F:GMP kinase activity"/>
    <property type="evidence" value="ECO:0007669"/>
    <property type="project" value="UniProtKB-UniRule"/>
</dbReference>
<evidence type="ECO:0000256" key="1">
    <source>
        <dbReference type="ARBA" id="ARBA00003531"/>
    </source>
</evidence>
<dbReference type="Gene3D" id="1.10.8.50">
    <property type="match status" value="1"/>
</dbReference>
<dbReference type="InterPro" id="IPR008144">
    <property type="entry name" value="Guanylate_kin-like_dom"/>
</dbReference>
<evidence type="ECO:0000256" key="5">
    <source>
        <dbReference type="ARBA" id="ARBA00022679"/>
    </source>
</evidence>
<comment type="catalytic activity">
    <reaction evidence="10 11">
        <text>GMP + ATP = GDP + ADP</text>
        <dbReference type="Rhea" id="RHEA:20780"/>
        <dbReference type="ChEBI" id="CHEBI:30616"/>
        <dbReference type="ChEBI" id="CHEBI:58115"/>
        <dbReference type="ChEBI" id="CHEBI:58189"/>
        <dbReference type="ChEBI" id="CHEBI:456216"/>
        <dbReference type="EC" id="2.7.4.8"/>
    </reaction>
</comment>
<dbReference type="Gene3D" id="3.30.63.10">
    <property type="entry name" value="Guanylate Kinase phosphate binding domain"/>
    <property type="match status" value="1"/>
</dbReference>
<evidence type="ECO:0000256" key="8">
    <source>
        <dbReference type="ARBA" id="ARBA00022840"/>
    </source>
</evidence>
<dbReference type="CDD" id="cd00071">
    <property type="entry name" value="GMPK"/>
    <property type="match status" value="1"/>
</dbReference>
<dbReference type="GO" id="GO:0005829">
    <property type="term" value="C:cytosol"/>
    <property type="evidence" value="ECO:0007669"/>
    <property type="project" value="TreeGrafter"/>
</dbReference>
<name>A0A2L2BQX2_9MICO</name>
<evidence type="ECO:0000256" key="6">
    <source>
        <dbReference type="ARBA" id="ARBA00022741"/>
    </source>
</evidence>
<organism evidence="14 15">
    <name type="scientific">Pontimonas salivibrio</name>
    <dbReference type="NCBI Taxonomy" id="1159327"/>
    <lineage>
        <taxon>Bacteria</taxon>
        <taxon>Bacillati</taxon>
        <taxon>Actinomycetota</taxon>
        <taxon>Actinomycetes</taxon>
        <taxon>Micrococcales</taxon>
        <taxon>Microbacteriaceae</taxon>
        <taxon>Pontimonas</taxon>
    </lineage>
</organism>
<dbReference type="OrthoDB" id="9808150at2"/>
<evidence type="ECO:0000313" key="14">
    <source>
        <dbReference type="EMBL" id="AVG24061.1"/>
    </source>
</evidence>
<keyword evidence="11" id="KW-0963">Cytoplasm</keyword>
<evidence type="ECO:0000256" key="2">
    <source>
        <dbReference type="ARBA" id="ARBA00005790"/>
    </source>
</evidence>
<proteinExistence type="inferred from homology"/>
<dbReference type="Pfam" id="PF00625">
    <property type="entry name" value="Guanylate_kin"/>
    <property type="match status" value="1"/>
</dbReference>
<evidence type="ECO:0000256" key="4">
    <source>
        <dbReference type="ARBA" id="ARBA00016296"/>
    </source>
</evidence>
<dbReference type="HAMAP" id="MF_00328">
    <property type="entry name" value="Guanylate_kinase"/>
    <property type="match status" value="1"/>
</dbReference>
<dbReference type="InterPro" id="IPR020590">
    <property type="entry name" value="Guanylate_kinase_CS"/>
</dbReference>
<dbReference type="EC" id="2.7.4.8" evidence="3 11"/>
<dbReference type="PROSITE" id="PS00856">
    <property type="entry name" value="GUANYLATE_KINASE_1"/>
    <property type="match status" value="1"/>
</dbReference>
<dbReference type="NCBIfam" id="TIGR03263">
    <property type="entry name" value="guanyl_kin"/>
    <property type="match status" value="1"/>
</dbReference>
<evidence type="ECO:0000256" key="9">
    <source>
        <dbReference type="ARBA" id="ARBA00030128"/>
    </source>
</evidence>
<reference evidence="14 15" key="1">
    <citation type="submission" date="2018-02" db="EMBL/GenBank/DDBJ databases">
        <title>Complete genome of the streamlined marine actinobacterium Pontimonas salivibrio CL-TW6 adapted to coastal planktonic lifestype.</title>
        <authorList>
            <person name="Cho B.C."/>
            <person name="Hardies S.C."/>
            <person name="Jang G.I."/>
            <person name="Hwang C.Y."/>
        </authorList>
    </citation>
    <scope>NUCLEOTIDE SEQUENCE [LARGE SCALE GENOMIC DNA]</scope>
    <source>
        <strain evidence="14 15">CL-TW6</strain>
    </source>
</reference>
<dbReference type="Pfam" id="PF22525">
    <property type="entry name" value="H2TH_5"/>
    <property type="match status" value="1"/>
</dbReference>
<dbReference type="Gene3D" id="3.40.50.300">
    <property type="entry name" value="P-loop containing nucleotide triphosphate hydrolases"/>
    <property type="match status" value="1"/>
</dbReference>
<dbReference type="AlphaFoldDB" id="A0A2L2BQX2"/>
<feature type="binding site" evidence="11">
    <location>
        <begin position="139"/>
        <end position="146"/>
    </location>
    <ligand>
        <name>ATP</name>
        <dbReference type="ChEBI" id="CHEBI:30616"/>
    </ligand>
</feature>
<comment type="subcellular location">
    <subcellularLocation>
        <location evidence="11">Cytoplasm</location>
    </subcellularLocation>
</comment>
<protein>
    <recommendedName>
        <fullName evidence="4 11">Guanylate kinase</fullName>
        <ecNumber evidence="3 11">2.7.4.8</ecNumber>
    </recommendedName>
    <alternativeName>
        <fullName evidence="9 11">GMP kinase</fullName>
    </alternativeName>
</protein>
<evidence type="ECO:0000313" key="15">
    <source>
        <dbReference type="Proteomes" id="UP000243077"/>
    </source>
</evidence>
<dbReference type="PROSITE" id="PS50052">
    <property type="entry name" value="GUANYLATE_KINASE_2"/>
    <property type="match status" value="1"/>
</dbReference>
<accession>A0A2L2BQX2</accession>
<keyword evidence="6 11" id="KW-0547">Nucleotide-binding</keyword>
<dbReference type="InterPro" id="IPR017665">
    <property type="entry name" value="Guanylate_kinase"/>
</dbReference>
<feature type="region of interest" description="Disordered" evidence="12">
    <location>
        <begin position="1"/>
        <end position="39"/>
    </location>
</feature>
<dbReference type="GO" id="GO:0005524">
    <property type="term" value="F:ATP binding"/>
    <property type="evidence" value="ECO:0007669"/>
    <property type="project" value="UniProtKB-UniRule"/>
</dbReference>
<feature type="domain" description="Guanylate kinase-like" evidence="13">
    <location>
        <begin position="132"/>
        <end position="311"/>
    </location>
</feature>
<evidence type="ECO:0000259" key="13">
    <source>
        <dbReference type="PROSITE" id="PS50052"/>
    </source>
</evidence>
<evidence type="ECO:0000256" key="10">
    <source>
        <dbReference type="ARBA" id="ARBA00048594"/>
    </source>
</evidence>
<evidence type="ECO:0000256" key="12">
    <source>
        <dbReference type="SAM" id="MobiDB-lite"/>
    </source>
</evidence>
<dbReference type="EMBL" id="CP026923">
    <property type="protein sequence ID" value="AVG24061.1"/>
    <property type="molecule type" value="Genomic_DNA"/>
</dbReference>